<dbReference type="GO" id="GO:0022857">
    <property type="term" value="F:transmembrane transporter activity"/>
    <property type="evidence" value="ECO:0007669"/>
    <property type="project" value="InterPro"/>
</dbReference>
<dbReference type="STRING" id="930992.A0A0D0BJM0"/>
<dbReference type="InterPro" id="IPR011701">
    <property type="entry name" value="MFS"/>
</dbReference>
<proteinExistence type="predicted"/>
<evidence type="ECO:0000256" key="2">
    <source>
        <dbReference type="ARBA" id="ARBA00022692"/>
    </source>
</evidence>
<feature type="transmembrane region" description="Helical" evidence="6">
    <location>
        <begin position="90"/>
        <end position="115"/>
    </location>
</feature>
<keyword evidence="9" id="KW-1185">Reference proteome</keyword>
<dbReference type="Gene3D" id="1.20.1250.20">
    <property type="entry name" value="MFS general substrate transporter like domains"/>
    <property type="match status" value="1"/>
</dbReference>
<name>A0A0D0BJM0_9AGAM</name>
<evidence type="ECO:0000256" key="1">
    <source>
        <dbReference type="ARBA" id="ARBA00004141"/>
    </source>
</evidence>
<evidence type="ECO:0000256" key="4">
    <source>
        <dbReference type="ARBA" id="ARBA00023136"/>
    </source>
</evidence>
<dbReference type="PANTHER" id="PTHR23502:SF60">
    <property type="entry name" value="MAJOR FACILITATOR SUPERFAMILY (MFS) PROFILE DOMAIN-CONTAINING PROTEIN-RELATED"/>
    <property type="match status" value="1"/>
</dbReference>
<feature type="compositionally biased region" description="Polar residues" evidence="5">
    <location>
        <begin position="1"/>
        <end position="13"/>
    </location>
</feature>
<dbReference type="CDD" id="cd17323">
    <property type="entry name" value="MFS_Tpo1_MDR_like"/>
    <property type="match status" value="1"/>
</dbReference>
<dbReference type="InterPro" id="IPR036259">
    <property type="entry name" value="MFS_trans_sf"/>
</dbReference>
<feature type="transmembrane region" description="Helical" evidence="6">
    <location>
        <begin position="405"/>
        <end position="428"/>
    </location>
</feature>
<reference evidence="9" key="2">
    <citation type="submission" date="2015-01" db="EMBL/GenBank/DDBJ databases">
        <title>Evolutionary Origins and Diversification of the Mycorrhizal Mutualists.</title>
        <authorList>
            <consortium name="DOE Joint Genome Institute"/>
            <consortium name="Mycorrhizal Genomics Consortium"/>
            <person name="Kohler A."/>
            <person name="Kuo A."/>
            <person name="Nagy L.G."/>
            <person name="Floudas D."/>
            <person name="Copeland A."/>
            <person name="Barry K.W."/>
            <person name="Cichocki N."/>
            <person name="Veneault-Fourrey C."/>
            <person name="LaButti K."/>
            <person name="Lindquist E.A."/>
            <person name="Lipzen A."/>
            <person name="Lundell T."/>
            <person name="Morin E."/>
            <person name="Murat C."/>
            <person name="Riley R."/>
            <person name="Ohm R."/>
            <person name="Sun H."/>
            <person name="Tunlid A."/>
            <person name="Henrissat B."/>
            <person name="Grigoriev I.V."/>
            <person name="Hibbett D.S."/>
            <person name="Martin F."/>
        </authorList>
    </citation>
    <scope>NUCLEOTIDE SEQUENCE [LARGE SCALE GENOMIC DNA]</scope>
    <source>
        <strain evidence="9">UH-Slu-Lm8-n1</strain>
    </source>
</reference>
<keyword evidence="3 6" id="KW-1133">Transmembrane helix</keyword>
<organism evidence="8 9">
    <name type="scientific">Suillus luteus UH-Slu-Lm8-n1</name>
    <dbReference type="NCBI Taxonomy" id="930992"/>
    <lineage>
        <taxon>Eukaryota</taxon>
        <taxon>Fungi</taxon>
        <taxon>Dikarya</taxon>
        <taxon>Basidiomycota</taxon>
        <taxon>Agaricomycotina</taxon>
        <taxon>Agaricomycetes</taxon>
        <taxon>Agaricomycetidae</taxon>
        <taxon>Boletales</taxon>
        <taxon>Suillineae</taxon>
        <taxon>Suillaceae</taxon>
        <taxon>Suillus</taxon>
    </lineage>
</organism>
<dbReference type="HOGENOM" id="CLU_008455_1_3_1"/>
<keyword evidence="4 6" id="KW-0472">Membrane</keyword>
<dbReference type="InParanoid" id="A0A0D0BJM0"/>
<dbReference type="SUPFAM" id="SSF103473">
    <property type="entry name" value="MFS general substrate transporter"/>
    <property type="match status" value="1"/>
</dbReference>
<dbReference type="AlphaFoldDB" id="A0A0D0BJM0"/>
<dbReference type="OrthoDB" id="6770063at2759"/>
<dbReference type="FunFam" id="1.20.1250.20:FF:000011">
    <property type="entry name" value="MFS multidrug transporter, putative"/>
    <property type="match status" value="1"/>
</dbReference>
<dbReference type="PANTHER" id="PTHR23502">
    <property type="entry name" value="MAJOR FACILITATOR SUPERFAMILY"/>
    <property type="match status" value="1"/>
</dbReference>
<feature type="transmembrane region" description="Helical" evidence="6">
    <location>
        <begin position="364"/>
        <end position="384"/>
    </location>
</feature>
<dbReference type="Pfam" id="PF07690">
    <property type="entry name" value="MFS_1"/>
    <property type="match status" value="1"/>
</dbReference>
<comment type="subcellular location">
    <subcellularLocation>
        <location evidence="1">Membrane</location>
        <topology evidence="1">Multi-pass membrane protein</topology>
    </subcellularLocation>
</comment>
<feature type="transmembrane region" description="Helical" evidence="6">
    <location>
        <begin position="252"/>
        <end position="276"/>
    </location>
</feature>
<reference evidence="8 9" key="1">
    <citation type="submission" date="2014-04" db="EMBL/GenBank/DDBJ databases">
        <authorList>
            <consortium name="DOE Joint Genome Institute"/>
            <person name="Kuo A."/>
            <person name="Ruytinx J."/>
            <person name="Rineau F."/>
            <person name="Colpaert J."/>
            <person name="Kohler A."/>
            <person name="Nagy L.G."/>
            <person name="Floudas D."/>
            <person name="Copeland A."/>
            <person name="Barry K.W."/>
            <person name="Cichocki N."/>
            <person name="Veneault-Fourrey C."/>
            <person name="LaButti K."/>
            <person name="Lindquist E.A."/>
            <person name="Lipzen A."/>
            <person name="Lundell T."/>
            <person name="Morin E."/>
            <person name="Murat C."/>
            <person name="Sun H."/>
            <person name="Tunlid A."/>
            <person name="Henrissat B."/>
            <person name="Grigoriev I.V."/>
            <person name="Hibbett D.S."/>
            <person name="Martin F."/>
            <person name="Nordberg H.P."/>
            <person name="Cantor M.N."/>
            <person name="Hua S.X."/>
        </authorList>
    </citation>
    <scope>NUCLEOTIDE SEQUENCE [LARGE SCALE GENOMIC DNA]</scope>
    <source>
        <strain evidence="8 9">UH-Slu-Lm8-n1</strain>
    </source>
</reference>
<dbReference type="EMBL" id="KN835163">
    <property type="protein sequence ID" value="KIK46122.1"/>
    <property type="molecule type" value="Genomic_DNA"/>
</dbReference>
<evidence type="ECO:0000259" key="7">
    <source>
        <dbReference type="PROSITE" id="PS50850"/>
    </source>
</evidence>
<feature type="transmembrane region" description="Helical" evidence="6">
    <location>
        <begin position="159"/>
        <end position="178"/>
    </location>
</feature>
<accession>A0A0D0BJM0</accession>
<dbReference type="FunCoup" id="A0A0D0BJM0">
    <property type="interactions" value="8"/>
</dbReference>
<protein>
    <submittedName>
        <fullName evidence="8">Unplaced genomic scaffold CY34scaffold_32, whole genome shotgun sequence</fullName>
    </submittedName>
</protein>
<feature type="transmembrane region" description="Helical" evidence="6">
    <location>
        <begin position="440"/>
        <end position="460"/>
    </location>
</feature>
<evidence type="ECO:0000313" key="8">
    <source>
        <dbReference type="EMBL" id="KIK46122.1"/>
    </source>
</evidence>
<feature type="transmembrane region" description="Helical" evidence="6">
    <location>
        <begin position="184"/>
        <end position="206"/>
    </location>
</feature>
<evidence type="ECO:0000256" key="5">
    <source>
        <dbReference type="SAM" id="MobiDB-lite"/>
    </source>
</evidence>
<feature type="transmembrane region" description="Helical" evidence="6">
    <location>
        <begin position="472"/>
        <end position="493"/>
    </location>
</feature>
<keyword evidence="2 6" id="KW-0812">Transmembrane</keyword>
<sequence length="537" mass="58569">MSATNQPPTSVTDEGQGMLDSVSPAPALQADHSAPTSVLHISVQSHSQKSYNIGSNKLPPTMGDTSVLIVDWDGPDDPQNPKNWSYRRKWAATIIVSMFTFISPVSSSMIAPATGKVASTFNINDDAILALTTSIFVLAYATGPLFLGPLSEIYGRSRVLQLANLWYLVWNLVCGFAQSESQLLSFRFLAGLGGSAPLAIGGGFLGDCWRPDERGKAVAIYSLAPLLGPVLGPITGAWIAERSTWRWVFWSTSIVDAVIQIIGMFSIQETYAPLLLERKAERIRRSMDAEKMPYREVRTVFESQDRCWRSIMTKSLRRPFVIFAHEPIVQLLGIYMAYLYGLLYLFLTTIPSIFGGIYQQSVGIAGLHYIALGVGVTGASQLNAKTMDKVYVYFKSKNGGVAKPEFRLPAMVPGSVLLPIGCLIVGWTSEAHTHWIAPDIGITLVGAGIILNFQCIQAYIIDCFTLHAASALAAASCLRSLAGFGFPLFAPAMYTTLGFGKGNTILAVVAILIGCPAPWIFWHYGEQIRNSSRHARR</sequence>
<feature type="transmembrane region" description="Helical" evidence="6">
    <location>
        <begin position="505"/>
        <end position="524"/>
    </location>
</feature>
<feature type="transmembrane region" description="Helical" evidence="6">
    <location>
        <begin position="127"/>
        <end position="147"/>
    </location>
</feature>
<evidence type="ECO:0000256" key="3">
    <source>
        <dbReference type="ARBA" id="ARBA00022989"/>
    </source>
</evidence>
<gene>
    <name evidence="8" type="ORF">CY34DRAFT_800831</name>
</gene>
<evidence type="ECO:0000256" key="6">
    <source>
        <dbReference type="SAM" id="Phobius"/>
    </source>
</evidence>
<dbReference type="PROSITE" id="PS50850">
    <property type="entry name" value="MFS"/>
    <property type="match status" value="1"/>
</dbReference>
<feature type="region of interest" description="Disordered" evidence="5">
    <location>
        <begin position="1"/>
        <end position="30"/>
    </location>
</feature>
<feature type="domain" description="Major facilitator superfamily (MFS) profile" evidence="7">
    <location>
        <begin position="92"/>
        <end position="526"/>
    </location>
</feature>
<dbReference type="Proteomes" id="UP000054485">
    <property type="component" value="Unassembled WGS sequence"/>
</dbReference>
<evidence type="ECO:0000313" key="9">
    <source>
        <dbReference type="Proteomes" id="UP000054485"/>
    </source>
</evidence>
<feature type="transmembrane region" description="Helical" evidence="6">
    <location>
        <begin position="218"/>
        <end position="240"/>
    </location>
</feature>
<dbReference type="GO" id="GO:0016020">
    <property type="term" value="C:membrane"/>
    <property type="evidence" value="ECO:0007669"/>
    <property type="project" value="UniProtKB-SubCell"/>
</dbReference>
<dbReference type="InterPro" id="IPR020846">
    <property type="entry name" value="MFS_dom"/>
</dbReference>